<organism evidence="1">
    <name type="scientific">marine metagenome</name>
    <dbReference type="NCBI Taxonomy" id="408172"/>
    <lineage>
        <taxon>unclassified sequences</taxon>
        <taxon>metagenomes</taxon>
        <taxon>ecological metagenomes</taxon>
    </lineage>
</organism>
<dbReference type="EMBL" id="UINC01018047">
    <property type="protein sequence ID" value="SVA75426.1"/>
    <property type="molecule type" value="Genomic_DNA"/>
</dbReference>
<dbReference type="AlphaFoldDB" id="A0A381YEA0"/>
<accession>A0A381YEA0</accession>
<proteinExistence type="predicted"/>
<sequence length="26" mass="3210">MSIFTWLEKYPSDVAYENWAIENVRF</sequence>
<reference evidence="1" key="1">
    <citation type="submission" date="2018-05" db="EMBL/GenBank/DDBJ databases">
        <authorList>
            <person name="Lanie J.A."/>
            <person name="Ng W.-L."/>
            <person name="Kazmierczak K.M."/>
            <person name="Andrzejewski T.M."/>
            <person name="Davidsen T.M."/>
            <person name="Wayne K.J."/>
            <person name="Tettelin H."/>
            <person name="Glass J.I."/>
            <person name="Rusch D."/>
            <person name="Podicherti R."/>
            <person name="Tsui H.-C.T."/>
            <person name="Winkler M.E."/>
        </authorList>
    </citation>
    <scope>NUCLEOTIDE SEQUENCE</scope>
</reference>
<protein>
    <submittedName>
        <fullName evidence="1">Uncharacterized protein</fullName>
    </submittedName>
</protein>
<evidence type="ECO:0000313" key="1">
    <source>
        <dbReference type="EMBL" id="SVA75426.1"/>
    </source>
</evidence>
<gene>
    <name evidence="1" type="ORF">METZ01_LOCUS128280</name>
</gene>
<name>A0A381YEA0_9ZZZZ</name>